<evidence type="ECO:0000313" key="3">
    <source>
        <dbReference type="EMBL" id="MDQ0505622.1"/>
    </source>
</evidence>
<proteinExistence type="predicted"/>
<reference evidence="3 4" key="1">
    <citation type="submission" date="2023-07" db="EMBL/GenBank/DDBJ databases">
        <title>Genomic Encyclopedia of Type Strains, Phase IV (KMG-IV): sequencing the most valuable type-strain genomes for metagenomic binning, comparative biology and taxonomic classification.</title>
        <authorList>
            <person name="Goeker M."/>
        </authorList>
    </citation>
    <scope>NUCLEOTIDE SEQUENCE [LARGE SCALE GENOMIC DNA]</scope>
    <source>
        <strain evidence="3 4">DSM 3770</strain>
    </source>
</reference>
<keyword evidence="4" id="KW-1185">Reference proteome</keyword>
<dbReference type="EMBL" id="JAUSVY010000001">
    <property type="protein sequence ID" value="MDQ0503922.1"/>
    <property type="molecule type" value="Genomic_DNA"/>
</dbReference>
<evidence type="ECO:0000313" key="2">
    <source>
        <dbReference type="EMBL" id="MDQ0503922.1"/>
    </source>
</evidence>
<feature type="compositionally biased region" description="Basic and acidic residues" evidence="1">
    <location>
        <begin position="10"/>
        <end position="32"/>
    </location>
</feature>
<sequence>ATKLSIARAVKGEPSAKEATEKRDIVKHPFQA</sequence>
<feature type="non-terminal residue" evidence="3">
    <location>
        <position position="1"/>
    </location>
</feature>
<protein>
    <submittedName>
        <fullName evidence="3">Formaldehyde-activating enzyme involved in methanogenesis</fullName>
    </submittedName>
</protein>
<dbReference type="EMBL" id="JAUSVY010000005">
    <property type="protein sequence ID" value="MDQ0505622.1"/>
    <property type="molecule type" value="Genomic_DNA"/>
</dbReference>
<name>A0ABU0LEX0_XANAG</name>
<gene>
    <name evidence="2" type="ORF">QOZ94_000692</name>
    <name evidence="3" type="ORF">QOZ94_002422</name>
</gene>
<dbReference type="Proteomes" id="UP001241747">
    <property type="component" value="Unassembled WGS sequence"/>
</dbReference>
<evidence type="ECO:0000313" key="4">
    <source>
        <dbReference type="Proteomes" id="UP001241747"/>
    </source>
</evidence>
<accession>A0ABU0LEX0</accession>
<dbReference type="Gene3D" id="3.30.230.60">
    <property type="entry name" value="Formaldehyde-activating enzyme"/>
    <property type="match status" value="1"/>
</dbReference>
<dbReference type="InterPro" id="IPR037075">
    <property type="entry name" value="HCHO-activating_enzyme_sf"/>
</dbReference>
<comment type="caution">
    <text evidence="3">The sequence shown here is derived from an EMBL/GenBank/DDBJ whole genome shotgun (WGS) entry which is preliminary data.</text>
</comment>
<feature type="region of interest" description="Disordered" evidence="1">
    <location>
        <begin position="1"/>
        <end position="32"/>
    </location>
</feature>
<organism evidence="3 4">
    <name type="scientific">Xanthobacter agilis</name>
    <dbReference type="NCBI Taxonomy" id="47492"/>
    <lineage>
        <taxon>Bacteria</taxon>
        <taxon>Pseudomonadati</taxon>
        <taxon>Pseudomonadota</taxon>
        <taxon>Alphaproteobacteria</taxon>
        <taxon>Hyphomicrobiales</taxon>
        <taxon>Xanthobacteraceae</taxon>
        <taxon>Xanthobacter</taxon>
    </lineage>
</organism>
<evidence type="ECO:0000256" key="1">
    <source>
        <dbReference type="SAM" id="MobiDB-lite"/>
    </source>
</evidence>